<comment type="cofactor">
    <cofactor evidence="1 5">
        <name>Zn(2+)</name>
        <dbReference type="ChEBI" id="CHEBI:29105"/>
    </cofactor>
</comment>
<dbReference type="SUPFAM" id="SSF50129">
    <property type="entry name" value="GroES-like"/>
    <property type="match status" value="1"/>
</dbReference>
<organism evidence="8 9">
    <name type="scientific">Leifsonia xyli subsp. xyli</name>
    <dbReference type="NCBI Taxonomy" id="59736"/>
    <lineage>
        <taxon>Bacteria</taxon>
        <taxon>Bacillati</taxon>
        <taxon>Actinomycetota</taxon>
        <taxon>Actinomycetes</taxon>
        <taxon>Micrococcales</taxon>
        <taxon>Microbacteriaceae</taxon>
        <taxon>Leifsonia</taxon>
    </lineage>
</organism>
<dbReference type="Pfam" id="PF00107">
    <property type="entry name" value="ADH_zinc_N"/>
    <property type="match status" value="1"/>
</dbReference>
<dbReference type="Pfam" id="PF08240">
    <property type="entry name" value="ADH_N"/>
    <property type="match status" value="1"/>
</dbReference>
<comment type="caution">
    <text evidence="8">The sequence shown here is derived from an EMBL/GenBank/DDBJ whole genome shotgun (WGS) entry which is preliminary data.</text>
</comment>
<accession>A0A1E2SK03</accession>
<evidence type="ECO:0000313" key="8">
    <source>
        <dbReference type="EMBL" id="ODA90020.1"/>
    </source>
</evidence>
<evidence type="ECO:0000256" key="3">
    <source>
        <dbReference type="ARBA" id="ARBA00022833"/>
    </source>
</evidence>
<keyword evidence="4" id="KW-0560">Oxidoreductase</keyword>
<dbReference type="PANTHER" id="PTHR42813:SF2">
    <property type="entry name" value="DEHYDROGENASE, ZINC-CONTAINING, PUTATIVE (AFU_ORTHOLOGUE AFUA_2G02810)-RELATED"/>
    <property type="match status" value="1"/>
</dbReference>
<dbReference type="Proteomes" id="UP000094426">
    <property type="component" value="Unassembled WGS sequence"/>
</dbReference>
<gene>
    <name evidence="8" type="ORF">ATY41_02995</name>
</gene>
<dbReference type="InterPro" id="IPR013149">
    <property type="entry name" value="ADH-like_C"/>
</dbReference>
<dbReference type="InterPro" id="IPR013154">
    <property type="entry name" value="ADH-like_N"/>
</dbReference>
<comment type="similarity">
    <text evidence="5">Belongs to the zinc-containing alcohol dehydrogenase family.</text>
</comment>
<dbReference type="InterPro" id="IPR011032">
    <property type="entry name" value="GroES-like_sf"/>
</dbReference>
<evidence type="ECO:0000256" key="5">
    <source>
        <dbReference type="RuleBase" id="RU361277"/>
    </source>
</evidence>
<evidence type="ECO:0000256" key="2">
    <source>
        <dbReference type="ARBA" id="ARBA00022723"/>
    </source>
</evidence>
<evidence type="ECO:0000259" key="7">
    <source>
        <dbReference type="Pfam" id="PF08240"/>
    </source>
</evidence>
<dbReference type="EMBL" id="LNZG01000023">
    <property type="protein sequence ID" value="ODA90020.1"/>
    <property type="molecule type" value="Genomic_DNA"/>
</dbReference>
<dbReference type="PANTHER" id="PTHR42813">
    <property type="entry name" value="ZINC-TYPE ALCOHOL DEHYDROGENASE-LIKE"/>
    <property type="match status" value="1"/>
</dbReference>
<dbReference type="RefSeq" id="WP_011186981.1">
    <property type="nucleotide sequence ID" value="NZ_LNZG01000023.1"/>
</dbReference>
<protein>
    <submittedName>
        <fullName evidence="8">IMP dehydrogenase</fullName>
    </submittedName>
</protein>
<dbReference type="GO" id="GO:0016491">
    <property type="term" value="F:oxidoreductase activity"/>
    <property type="evidence" value="ECO:0007669"/>
    <property type="project" value="UniProtKB-KW"/>
</dbReference>
<dbReference type="GO" id="GO:0008270">
    <property type="term" value="F:zinc ion binding"/>
    <property type="evidence" value="ECO:0007669"/>
    <property type="project" value="InterPro"/>
</dbReference>
<dbReference type="Gene3D" id="3.40.50.720">
    <property type="entry name" value="NAD(P)-binding Rossmann-like Domain"/>
    <property type="match status" value="1"/>
</dbReference>
<dbReference type="SUPFAM" id="SSF51735">
    <property type="entry name" value="NAD(P)-binding Rossmann-fold domains"/>
    <property type="match status" value="1"/>
</dbReference>
<dbReference type="AlphaFoldDB" id="A0A1E2SK03"/>
<name>A0A1E2SK03_LEIXY</name>
<keyword evidence="2 5" id="KW-0479">Metal-binding</keyword>
<evidence type="ECO:0000259" key="6">
    <source>
        <dbReference type="Pfam" id="PF00107"/>
    </source>
</evidence>
<dbReference type="OrthoDB" id="241504at2"/>
<dbReference type="Gene3D" id="3.90.180.10">
    <property type="entry name" value="Medium-chain alcohol dehydrogenases, catalytic domain"/>
    <property type="match status" value="1"/>
</dbReference>
<reference evidence="9" key="1">
    <citation type="submission" date="2015-11" db="EMBL/GenBank/DDBJ databases">
        <authorList>
            <person name="Wang J."/>
            <person name="Wang L."/>
            <person name="Wang F."/>
            <person name="Cao G."/>
        </authorList>
    </citation>
    <scope>NUCLEOTIDE SEQUENCE [LARGE SCALE GENOMIC DNA]</scope>
    <source>
        <strain evidence="9">gdw1</strain>
    </source>
</reference>
<dbReference type="CDD" id="cd08287">
    <property type="entry name" value="FDH_like_ADH3"/>
    <property type="match status" value="1"/>
</dbReference>
<feature type="domain" description="Alcohol dehydrogenase-like C-terminal" evidence="6">
    <location>
        <begin position="183"/>
        <end position="308"/>
    </location>
</feature>
<dbReference type="OMA" id="MRATTIH"/>
<sequence>MLATIIHGERDVRLEEVPDPVLSTGGDAIVRVVATCVCGSDLWPYRGVTPTSQPRRIGHEFVGVVEAVGPEVATIEPGDFVIAPFYDCDMTCVNCENGVSASCLHGGWWGADDRSGAFADGGQGQKVRVPHADGSLVATPEYPREELIPSLLALSDVMGTGHHAAVSAGVRPGSTVVVVGDGAVGLCAVLASARLGASRIVAMSRHESRQALAREFGATDIVAERGDAGVAAVKGLLDGIGADCVLEAVGTKESMDQAIRSCRPGGMVGYVGVPNGGPELPVRPLFASNVGVNGGFAPVRNYVEELLRDVWSGAIEPGRVFDLQVPLSDIAEAYAAMDERRAIKALVRP</sequence>
<dbReference type="InterPro" id="IPR002328">
    <property type="entry name" value="ADH_Zn_CS"/>
</dbReference>
<proteinExistence type="inferred from homology"/>
<keyword evidence="3 5" id="KW-0862">Zinc</keyword>
<evidence type="ECO:0000256" key="4">
    <source>
        <dbReference type="ARBA" id="ARBA00023002"/>
    </source>
</evidence>
<evidence type="ECO:0000256" key="1">
    <source>
        <dbReference type="ARBA" id="ARBA00001947"/>
    </source>
</evidence>
<dbReference type="InterPro" id="IPR036291">
    <property type="entry name" value="NAD(P)-bd_dom_sf"/>
</dbReference>
<evidence type="ECO:0000313" key="9">
    <source>
        <dbReference type="Proteomes" id="UP000094426"/>
    </source>
</evidence>
<feature type="domain" description="Alcohol dehydrogenase-like N-terminal" evidence="7">
    <location>
        <begin position="26"/>
        <end position="133"/>
    </location>
</feature>
<dbReference type="PROSITE" id="PS00059">
    <property type="entry name" value="ADH_ZINC"/>
    <property type="match status" value="1"/>
</dbReference>